<dbReference type="Gene3D" id="1.10.287.130">
    <property type="match status" value="1"/>
</dbReference>
<keyword evidence="6" id="KW-0902">Two-component regulatory system</keyword>
<evidence type="ECO:0000256" key="1">
    <source>
        <dbReference type="ARBA" id="ARBA00000085"/>
    </source>
</evidence>
<dbReference type="Proteomes" id="UP000218418">
    <property type="component" value="Chromosome"/>
</dbReference>
<keyword evidence="12" id="KW-1185">Reference proteome</keyword>
<dbReference type="PANTHER" id="PTHR43547:SF2">
    <property type="entry name" value="HYBRID SIGNAL TRANSDUCTION HISTIDINE KINASE C"/>
    <property type="match status" value="1"/>
</dbReference>
<dbReference type="InterPro" id="IPR035965">
    <property type="entry name" value="PAS-like_dom_sf"/>
</dbReference>
<evidence type="ECO:0000256" key="8">
    <source>
        <dbReference type="SAM" id="Phobius"/>
    </source>
</evidence>
<protein>
    <recommendedName>
        <fullName evidence="2">histidine kinase</fullName>
        <ecNumber evidence="2">2.7.13.3</ecNumber>
    </recommendedName>
</protein>
<evidence type="ECO:0000259" key="10">
    <source>
        <dbReference type="PROSITE" id="PS50112"/>
    </source>
</evidence>
<dbReference type="InterPro" id="IPR003018">
    <property type="entry name" value="GAF"/>
</dbReference>
<evidence type="ECO:0000256" key="6">
    <source>
        <dbReference type="ARBA" id="ARBA00023012"/>
    </source>
</evidence>
<dbReference type="Pfam" id="PF01590">
    <property type="entry name" value="GAF"/>
    <property type="match status" value="1"/>
</dbReference>
<dbReference type="OrthoDB" id="434700at2"/>
<dbReference type="InterPro" id="IPR000014">
    <property type="entry name" value="PAS"/>
</dbReference>
<dbReference type="SUPFAM" id="SSF55874">
    <property type="entry name" value="ATPase domain of HSP90 chaperone/DNA topoisomerase II/histidine kinase"/>
    <property type="match status" value="1"/>
</dbReference>
<dbReference type="PROSITE" id="PS50112">
    <property type="entry name" value="PAS"/>
    <property type="match status" value="1"/>
</dbReference>
<dbReference type="SMART" id="SM00388">
    <property type="entry name" value="HisKA"/>
    <property type="match status" value="1"/>
</dbReference>
<dbReference type="SUPFAM" id="SSF55781">
    <property type="entry name" value="GAF domain-like"/>
    <property type="match status" value="1"/>
</dbReference>
<dbReference type="NCBIfam" id="TIGR00229">
    <property type="entry name" value="sensory_box"/>
    <property type="match status" value="1"/>
</dbReference>
<dbReference type="FunFam" id="3.30.565.10:FF:000006">
    <property type="entry name" value="Sensor histidine kinase WalK"/>
    <property type="match status" value="1"/>
</dbReference>
<comment type="catalytic activity">
    <reaction evidence="1">
        <text>ATP + protein L-histidine = ADP + protein N-phospho-L-histidine.</text>
        <dbReference type="EC" id="2.7.13.3"/>
    </reaction>
</comment>
<dbReference type="CDD" id="cd00130">
    <property type="entry name" value="PAS"/>
    <property type="match status" value="1"/>
</dbReference>
<name>A0A1Z4LPW4_9CYAN</name>
<evidence type="ECO:0000256" key="4">
    <source>
        <dbReference type="ARBA" id="ARBA00022679"/>
    </source>
</evidence>
<dbReference type="EC" id="2.7.13.3" evidence="2"/>
<dbReference type="SMART" id="SM00091">
    <property type="entry name" value="PAS"/>
    <property type="match status" value="2"/>
</dbReference>
<feature type="transmembrane region" description="Helical" evidence="8">
    <location>
        <begin position="57"/>
        <end position="75"/>
    </location>
</feature>
<feature type="domain" description="PAS" evidence="10">
    <location>
        <begin position="98"/>
        <end position="136"/>
    </location>
</feature>
<keyword evidence="8" id="KW-1133">Transmembrane helix</keyword>
<sequence length="821" mass="91770">MSYINHLSQTNSGQDIVRSQFLKTARILVFFIVTAIFCGAAWLFVRDEKFLLSDSAFVILAEALMTIAVCVILIWKGSKIIETTCIQRDKAINALRENEAKFKNFVDGSLIGVVELDANGRICVANDEFLRITGYTDYFLQTGKLNWFDITPLEYKDLDNERFSQAKTLSSCKPYEKKLICADGKLVKVKVGCTYLEEEFNSNNQPQKYIVHVSECNKVEQNPVFGQHWLENLLNILPAPLLLVEPGTAKVTFANRAANQMAGGQFPLAQSQEECSKLYRFTDLEGKLVPSYLTPPIRVALGEKLEGVEINWHERDNTYPVKVFADTLAPVDGYPAICVALLQDVSKLKQLEESSRLVNERLELVLNTTSHLISSKQPEELIEILYSGIAEKLGLDCYLYYLTDKNSQEIKLTSYSGITSSQAKDLELQKFGQGICGTVASKLSAININLENIEHSKQLDTEYIRINGISAYYCCPLISQGQLLGTISFGSRVRRSGFNNHEIGLMQAVCNQIAIAIQRANLINSLQKANCIKDEFLAILSHELRSPLNSILGWSQYLQVRKLDENTTFRALESIERNARELHTTIEELLDMSRTIQGKMQLNIRNCNLTSIIVTAIENLRSASLAKQIRVKLSLHKGLEMNEHMENAEFPDSFESLNHLSSLAQISGSHDAILKNRNFLVTGDSQRLSQVIWNLLSNAIKFTSCGGCIEVRLLEEKIDDNSLSYAVIQVSDTGMGINSELIPYVFDRFRQGDSSTTRAHNGLGLGLSIVRHIVELHGGSVCVESPGVGEGSTFTVRLPLVTTTQSQLSKKKSFKKFVVIN</sequence>
<evidence type="ECO:0000259" key="9">
    <source>
        <dbReference type="PROSITE" id="PS50109"/>
    </source>
</evidence>
<dbReference type="Gene3D" id="3.30.565.10">
    <property type="entry name" value="Histidine kinase-like ATPase, C-terminal domain"/>
    <property type="match status" value="1"/>
</dbReference>
<dbReference type="EMBL" id="AP018227">
    <property type="protein sequence ID" value="BAY83214.1"/>
    <property type="molecule type" value="Genomic_DNA"/>
</dbReference>
<dbReference type="CDD" id="cd00082">
    <property type="entry name" value="HisKA"/>
    <property type="match status" value="1"/>
</dbReference>
<keyword evidence="8" id="KW-0472">Membrane</keyword>
<comment type="function">
    <text evidence="7">Photoreceptor which exists in two forms that are reversibly interconvertible by light: the R form that absorbs maximally in the red region of the spectrum and the FR form that absorbs maximally in the far-red region.</text>
</comment>
<dbReference type="InterPro" id="IPR003661">
    <property type="entry name" value="HisK_dim/P_dom"/>
</dbReference>
<keyword evidence="4" id="KW-0808">Transferase</keyword>
<evidence type="ECO:0000256" key="3">
    <source>
        <dbReference type="ARBA" id="ARBA00022553"/>
    </source>
</evidence>
<proteinExistence type="predicted"/>
<dbReference type="InterPro" id="IPR005467">
    <property type="entry name" value="His_kinase_dom"/>
</dbReference>
<dbReference type="PROSITE" id="PS50109">
    <property type="entry name" value="HIS_KIN"/>
    <property type="match status" value="1"/>
</dbReference>
<feature type="transmembrane region" description="Helical" evidence="8">
    <location>
        <begin position="27"/>
        <end position="45"/>
    </location>
</feature>
<evidence type="ECO:0000256" key="7">
    <source>
        <dbReference type="ARBA" id="ARBA00055745"/>
    </source>
</evidence>
<dbReference type="CDD" id="cd16922">
    <property type="entry name" value="HATPase_EvgS-ArcB-TorS-like"/>
    <property type="match status" value="1"/>
</dbReference>
<keyword evidence="3" id="KW-0597">Phosphoprotein</keyword>
<dbReference type="Pfam" id="PF00512">
    <property type="entry name" value="HisKA"/>
    <property type="match status" value="1"/>
</dbReference>
<gene>
    <name evidence="11" type="ORF">NIES267_27010</name>
</gene>
<dbReference type="Gene3D" id="3.30.450.40">
    <property type="match status" value="1"/>
</dbReference>
<dbReference type="PRINTS" id="PR00344">
    <property type="entry name" value="BCTRLSENSOR"/>
</dbReference>
<dbReference type="Pfam" id="PF02518">
    <property type="entry name" value="HATPase_c"/>
    <property type="match status" value="1"/>
</dbReference>
<organism evidence="11 12">
    <name type="scientific">Calothrix parasitica NIES-267</name>
    <dbReference type="NCBI Taxonomy" id="1973488"/>
    <lineage>
        <taxon>Bacteria</taxon>
        <taxon>Bacillati</taxon>
        <taxon>Cyanobacteriota</taxon>
        <taxon>Cyanophyceae</taxon>
        <taxon>Nostocales</taxon>
        <taxon>Calotrichaceae</taxon>
        <taxon>Calothrix</taxon>
    </lineage>
</organism>
<evidence type="ECO:0000256" key="2">
    <source>
        <dbReference type="ARBA" id="ARBA00012438"/>
    </source>
</evidence>
<dbReference type="PANTHER" id="PTHR43547">
    <property type="entry name" value="TWO-COMPONENT HISTIDINE KINASE"/>
    <property type="match status" value="1"/>
</dbReference>
<dbReference type="SMART" id="SM00065">
    <property type="entry name" value="GAF"/>
    <property type="match status" value="1"/>
</dbReference>
<dbReference type="InterPro" id="IPR036097">
    <property type="entry name" value="HisK_dim/P_sf"/>
</dbReference>
<feature type="domain" description="Histidine kinase" evidence="9">
    <location>
        <begin position="539"/>
        <end position="802"/>
    </location>
</feature>
<dbReference type="InterPro" id="IPR004358">
    <property type="entry name" value="Sig_transdc_His_kin-like_C"/>
</dbReference>
<dbReference type="InterPro" id="IPR029016">
    <property type="entry name" value="GAF-like_dom_sf"/>
</dbReference>
<accession>A0A1Z4LPW4</accession>
<dbReference type="SMART" id="SM00387">
    <property type="entry name" value="HATPase_c"/>
    <property type="match status" value="1"/>
</dbReference>
<dbReference type="Pfam" id="PF13188">
    <property type="entry name" value="PAS_8"/>
    <property type="match status" value="2"/>
</dbReference>
<evidence type="ECO:0000313" key="12">
    <source>
        <dbReference type="Proteomes" id="UP000218418"/>
    </source>
</evidence>
<dbReference type="AlphaFoldDB" id="A0A1Z4LPW4"/>
<dbReference type="SUPFAM" id="SSF55785">
    <property type="entry name" value="PYP-like sensor domain (PAS domain)"/>
    <property type="match status" value="1"/>
</dbReference>
<dbReference type="InterPro" id="IPR003594">
    <property type="entry name" value="HATPase_dom"/>
</dbReference>
<dbReference type="Gene3D" id="3.30.450.20">
    <property type="entry name" value="PAS domain"/>
    <property type="match status" value="1"/>
</dbReference>
<reference evidence="11 12" key="1">
    <citation type="submission" date="2017-06" db="EMBL/GenBank/DDBJ databases">
        <title>Genome sequencing of cyanobaciteial culture collection at National Institute for Environmental Studies (NIES).</title>
        <authorList>
            <person name="Hirose Y."/>
            <person name="Shimura Y."/>
            <person name="Fujisawa T."/>
            <person name="Nakamura Y."/>
            <person name="Kawachi M."/>
        </authorList>
    </citation>
    <scope>NUCLEOTIDE SEQUENCE [LARGE SCALE GENOMIC DNA]</scope>
    <source>
        <strain evidence="11 12">NIES-267</strain>
    </source>
</reference>
<evidence type="ECO:0000256" key="5">
    <source>
        <dbReference type="ARBA" id="ARBA00022777"/>
    </source>
</evidence>
<dbReference type="GO" id="GO:0000155">
    <property type="term" value="F:phosphorelay sensor kinase activity"/>
    <property type="evidence" value="ECO:0007669"/>
    <property type="project" value="InterPro"/>
</dbReference>
<evidence type="ECO:0000313" key="11">
    <source>
        <dbReference type="EMBL" id="BAY83214.1"/>
    </source>
</evidence>
<dbReference type="InterPro" id="IPR036890">
    <property type="entry name" value="HATPase_C_sf"/>
</dbReference>
<keyword evidence="5" id="KW-0418">Kinase</keyword>
<dbReference type="SUPFAM" id="SSF47384">
    <property type="entry name" value="Homodimeric domain of signal transducing histidine kinase"/>
    <property type="match status" value="1"/>
</dbReference>
<keyword evidence="8" id="KW-0812">Transmembrane</keyword>